<dbReference type="AlphaFoldDB" id="A0A059EX05"/>
<dbReference type="HOGENOM" id="CLU_1146942_0_0_1"/>
<reference evidence="2 3" key="2">
    <citation type="submission" date="2014-03" db="EMBL/GenBank/DDBJ databases">
        <title>The Genome Sequence of Anncaliia algerae insect isolate PRA339.</title>
        <authorList>
            <consortium name="The Broad Institute Genome Sequencing Platform"/>
            <consortium name="The Broad Institute Genome Sequencing Center for Infectious Disease"/>
            <person name="Cuomo C."/>
            <person name="Becnel J."/>
            <person name="Sanscrainte N."/>
            <person name="Walker B."/>
            <person name="Young S.K."/>
            <person name="Zeng Q."/>
            <person name="Gargeya S."/>
            <person name="Fitzgerald M."/>
            <person name="Haas B."/>
            <person name="Abouelleil A."/>
            <person name="Alvarado L."/>
            <person name="Arachchi H.M."/>
            <person name="Berlin A.M."/>
            <person name="Chapman S.B."/>
            <person name="Dewar J."/>
            <person name="Goldberg J."/>
            <person name="Griggs A."/>
            <person name="Gujja S."/>
            <person name="Hansen M."/>
            <person name="Howarth C."/>
            <person name="Imamovic A."/>
            <person name="Larimer J."/>
            <person name="McCowan C."/>
            <person name="Murphy C."/>
            <person name="Neiman D."/>
            <person name="Pearson M."/>
            <person name="Priest M."/>
            <person name="Roberts A."/>
            <person name="Saif S."/>
            <person name="Shea T."/>
            <person name="Sisk P."/>
            <person name="Sykes S."/>
            <person name="Wortman J."/>
            <person name="Nusbaum C."/>
            <person name="Birren B."/>
        </authorList>
    </citation>
    <scope>NUCLEOTIDE SEQUENCE [LARGE SCALE GENOMIC DNA]</scope>
    <source>
        <strain evidence="2 3">PRA339</strain>
    </source>
</reference>
<reference evidence="3" key="1">
    <citation type="submission" date="2013-02" db="EMBL/GenBank/DDBJ databases">
        <authorList>
            <consortium name="The Broad Institute Genome Sequencing Platform"/>
            <person name="Cuomo C."/>
            <person name="Becnel J."/>
            <person name="Sanscrainte N."/>
            <person name="Walker B."/>
            <person name="Young S.K."/>
            <person name="Zeng Q."/>
            <person name="Gargeya S."/>
            <person name="Fitzgerald M."/>
            <person name="Haas B."/>
            <person name="Abouelleil A."/>
            <person name="Alvarado L."/>
            <person name="Arachchi H.M."/>
            <person name="Berlin A.M."/>
            <person name="Chapman S.B."/>
            <person name="Dewar J."/>
            <person name="Goldberg J."/>
            <person name="Griggs A."/>
            <person name="Gujja S."/>
            <person name="Hansen M."/>
            <person name="Howarth C."/>
            <person name="Imamovic A."/>
            <person name="Larimer J."/>
            <person name="McCowan C."/>
            <person name="Murphy C."/>
            <person name="Neiman D."/>
            <person name="Pearson M."/>
            <person name="Priest M."/>
            <person name="Roberts A."/>
            <person name="Saif S."/>
            <person name="Shea T."/>
            <person name="Sisk P."/>
            <person name="Sykes S."/>
            <person name="Wortman J."/>
            <person name="Nusbaum C."/>
            <person name="Birren B."/>
        </authorList>
    </citation>
    <scope>NUCLEOTIDE SEQUENCE [LARGE SCALE GENOMIC DNA]</scope>
    <source>
        <strain evidence="3">PRA339</strain>
    </source>
</reference>
<evidence type="ECO:0000313" key="3">
    <source>
        <dbReference type="Proteomes" id="UP000030655"/>
    </source>
</evidence>
<gene>
    <name evidence="2" type="ORF">H312_03332</name>
</gene>
<keyword evidence="1" id="KW-0175">Coiled coil</keyword>
<sequence length="242" mass="28382">MPHNTFTFKRLVGGRYVTEETKPTNFDDNFQFTIINNPKKPKKVINREKKEKTDFDFEIIKAQPTKGRKSKLKEVSVTKPSLSMIPTINISKRDPLTLYKSIKGRNRFIDLLKEVSLFLKEGEFKKNLPNFYKNIKIVSDLSNLKKEINFLETEINKWNKIREEKIGLIDKIEIKKGITNHPIHNVENSKVLENGKRIINDLIVFLEKKIEKISAIAESLMMKNFRYKRDNCTVILKELSKL</sequence>
<evidence type="ECO:0000313" key="2">
    <source>
        <dbReference type="EMBL" id="KCZ79284.1"/>
    </source>
</evidence>
<organism evidence="2 3">
    <name type="scientific">Anncaliia algerae PRA339</name>
    <dbReference type="NCBI Taxonomy" id="1288291"/>
    <lineage>
        <taxon>Eukaryota</taxon>
        <taxon>Fungi</taxon>
        <taxon>Fungi incertae sedis</taxon>
        <taxon>Microsporidia</taxon>
        <taxon>Tubulinosematoidea</taxon>
        <taxon>Tubulinosematidae</taxon>
        <taxon>Anncaliia</taxon>
    </lineage>
</organism>
<dbReference type="VEuPathDB" id="MicrosporidiaDB:H312_03332"/>
<feature type="coiled-coil region" evidence="1">
    <location>
        <begin position="134"/>
        <end position="161"/>
    </location>
</feature>
<protein>
    <submittedName>
        <fullName evidence="2">Uncharacterized protein</fullName>
    </submittedName>
</protein>
<dbReference type="Proteomes" id="UP000030655">
    <property type="component" value="Unassembled WGS sequence"/>
</dbReference>
<accession>A0A059EX05</accession>
<evidence type="ECO:0000256" key="1">
    <source>
        <dbReference type="SAM" id="Coils"/>
    </source>
</evidence>
<name>A0A059EX05_9MICR</name>
<dbReference type="EMBL" id="KK365308">
    <property type="protein sequence ID" value="KCZ79284.1"/>
    <property type="molecule type" value="Genomic_DNA"/>
</dbReference>
<proteinExistence type="predicted"/>
<dbReference type="OrthoDB" id="10574958at2759"/>
<keyword evidence="3" id="KW-1185">Reference proteome</keyword>